<evidence type="ECO:0000256" key="1">
    <source>
        <dbReference type="ARBA" id="ARBA00023125"/>
    </source>
</evidence>
<dbReference type="SUPFAM" id="SSF46689">
    <property type="entry name" value="Homeodomain-like"/>
    <property type="match status" value="1"/>
</dbReference>
<keyword evidence="1 2" id="KW-0238">DNA-binding</keyword>
<evidence type="ECO:0000313" key="5">
    <source>
        <dbReference type="EMBL" id="GAA4389959.1"/>
    </source>
</evidence>
<name>A0ABP8JFD8_9ACTN</name>
<dbReference type="Proteomes" id="UP001500635">
    <property type="component" value="Unassembled WGS sequence"/>
</dbReference>
<dbReference type="InterPro" id="IPR001647">
    <property type="entry name" value="HTH_TetR"/>
</dbReference>
<dbReference type="RefSeq" id="WP_344993815.1">
    <property type="nucleotide sequence ID" value="NZ_BAABFR010000020.1"/>
</dbReference>
<dbReference type="InterPro" id="IPR041678">
    <property type="entry name" value="TetR_C_16"/>
</dbReference>
<evidence type="ECO:0000256" key="3">
    <source>
        <dbReference type="SAM" id="MobiDB-lite"/>
    </source>
</evidence>
<evidence type="ECO:0000313" key="6">
    <source>
        <dbReference type="Proteomes" id="UP001500635"/>
    </source>
</evidence>
<feature type="domain" description="HTH tetR-type" evidence="4">
    <location>
        <begin position="20"/>
        <end position="80"/>
    </location>
</feature>
<evidence type="ECO:0000259" key="4">
    <source>
        <dbReference type="PROSITE" id="PS50977"/>
    </source>
</evidence>
<evidence type="ECO:0000256" key="2">
    <source>
        <dbReference type="PROSITE-ProRule" id="PRU00335"/>
    </source>
</evidence>
<accession>A0ABP8JFD8</accession>
<comment type="caution">
    <text evidence="5">The sequence shown here is derived from an EMBL/GenBank/DDBJ whole genome shotgun (WGS) entry which is preliminary data.</text>
</comment>
<dbReference type="PANTHER" id="PTHR30055">
    <property type="entry name" value="HTH-TYPE TRANSCRIPTIONAL REGULATOR RUTR"/>
    <property type="match status" value="1"/>
</dbReference>
<dbReference type="EMBL" id="BAABFR010000020">
    <property type="protein sequence ID" value="GAA4389959.1"/>
    <property type="molecule type" value="Genomic_DNA"/>
</dbReference>
<organism evidence="5 6">
    <name type="scientific">Tsukamurella soli</name>
    <dbReference type="NCBI Taxonomy" id="644556"/>
    <lineage>
        <taxon>Bacteria</taxon>
        <taxon>Bacillati</taxon>
        <taxon>Actinomycetota</taxon>
        <taxon>Actinomycetes</taxon>
        <taxon>Mycobacteriales</taxon>
        <taxon>Tsukamurellaceae</taxon>
        <taxon>Tsukamurella</taxon>
    </lineage>
</organism>
<dbReference type="InterPro" id="IPR009057">
    <property type="entry name" value="Homeodomain-like_sf"/>
</dbReference>
<reference evidence="6" key="1">
    <citation type="journal article" date="2019" name="Int. J. Syst. Evol. Microbiol.">
        <title>The Global Catalogue of Microorganisms (GCM) 10K type strain sequencing project: providing services to taxonomists for standard genome sequencing and annotation.</title>
        <authorList>
            <consortium name="The Broad Institute Genomics Platform"/>
            <consortium name="The Broad Institute Genome Sequencing Center for Infectious Disease"/>
            <person name="Wu L."/>
            <person name="Ma J."/>
        </authorList>
    </citation>
    <scope>NUCLEOTIDE SEQUENCE [LARGE SCALE GENOMIC DNA]</scope>
    <source>
        <strain evidence="6">JCM 17688</strain>
    </source>
</reference>
<dbReference type="Gene3D" id="1.10.10.60">
    <property type="entry name" value="Homeodomain-like"/>
    <property type="match status" value="1"/>
</dbReference>
<dbReference type="InterPro" id="IPR036271">
    <property type="entry name" value="Tet_transcr_reg_TetR-rel_C_sf"/>
</dbReference>
<dbReference type="PRINTS" id="PR00455">
    <property type="entry name" value="HTHTETR"/>
</dbReference>
<dbReference type="Gene3D" id="1.10.357.10">
    <property type="entry name" value="Tetracycline Repressor, domain 2"/>
    <property type="match status" value="1"/>
</dbReference>
<keyword evidence="6" id="KW-1185">Reference proteome</keyword>
<proteinExistence type="predicted"/>
<dbReference type="PANTHER" id="PTHR30055:SF235">
    <property type="entry name" value="TRANSCRIPTIONAL REGULATORY PROTEIN"/>
    <property type="match status" value="1"/>
</dbReference>
<dbReference type="PROSITE" id="PS50977">
    <property type="entry name" value="HTH_TETR_2"/>
    <property type="match status" value="1"/>
</dbReference>
<dbReference type="Pfam" id="PF17920">
    <property type="entry name" value="TetR_C_16"/>
    <property type="match status" value="1"/>
</dbReference>
<feature type="DNA-binding region" description="H-T-H motif" evidence="2">
    <location>
        <begin position="43"/>
        <end position="62"/>
    </location>
</feature>
<feature type="region of interest" description="Disordered" evidence="3">
    <location>
        <begin position="1"/>
        <end position="20"/>
    </location>
</feature>
<gene>
    <name evidence="5" type="ORF">GCM10023147_17350</name>
</gene>
<dbReference type="SUPFAM" id="SSF48498">
    <property type="entry name" value="Tetracyclin repressor-like, C-terminal domain"/>
    <property type="match status" value="1"/>
</dbReference>
<dbReference type="InterPro" id="IPR050109">
    <property type="entry name" value="HTH-type_TetR-like_transc_reg"/>
</dbReference>
<sequence>MTARSERTPRPRSGRRAGAPDTRAQILAAARTLFAAGGFERTSVRTIAADARVDPALVHHYFGTKQDLYLAALAVPVDPEPVLAAIRATPLGAVAHALLSGVIPLWDGPLREAGVAVIRTQLGGSGDPALVRGFLQEIVLAELTERMEAGPGDGALRASLVAAQVFGLIAARHVLRLEPLASLPAAAVAAAYAPPLQRLISGPLARP</sequence>
<protein>
    <submittedName>
        <fullName evidence="5">TetR family transcriptional regulator</fullName>
    </submittedName>
</protein>
<dbReference type="Pfam" id="PF00440">
    <property type="entry name" value="TetR_N"/>
    <property type="match status" value="1"/>
</dbReference>